<dbReference type="Pfam" id="PF12773">
    <property type="entry name" value="DZR"/>
    <property type="match status" value="1"/>
</dbReference>
<evidence type="ECO:0000313" key="4">
    <source>
        <dbReference type="EMBL" id="EQD54532.1"/>
    </source>
</evidence>
<protein>
    <recommendedName>
        <fullName evidence="3">DZANK-type domain-containing protein</fullName>
    </recommendedName>
</protein>
<reference evidence="4" key="1">
    <citation type="submission" date="2013-08" db="EMBL/GenBank/DDBJ databases">
        <authorList>
            <person name="Mendez C."/>
            <person name="Richter M."/>
            <person name="Ferrer M."/>
            <person name="Sanchez J."/>
        </authorList>
    </citation>
    <scope>NUCLEOTIDE SEQUENCE</scope>
</reference>
<feature type="transmembrane region" description="Helical" evidence="2">
    <location>
        <begin position="150"/>
        <end position="171"/>
    </location>
</feature>
<evidence type="ECO:0000259" key="3">
    <source>
        <dbReference type="Pfam" id="PF12773"/>
    </source>
</evidence>
<proteinExistence type="predicted"/>
<gene>
    <name evidence="4" type="ORF">B2A_05980</name>
</gene>
<organism evidence="4">
    <name type="scientific">mine drainage metagenome</name>
    <dbReference type="NCBI Taxonomy" id="410659"/>
    <lineage>
        <taxon>unclassified sequences</taxon>
        <taxon>metagenomes</taxon>
        <taxon>ecological metagenomes</taxon>
    </lineage>
</organism>
<feature type="domain" description="DZANK-type" evidence="3">
    <location>
        <begin position="182"/>
        <end position="227"/>
    </location>
</feature>
<name>T1ABV0_9ZZZZ</name>
<evidence type="ECO:0000256" key="2">
    <source>
        <dbReference type="SAM" id="Phobius"/>
    </source>
</evidence>
<keyword evidence="2" id="KW-0472">Membrane</keyword>
<sequence length="383" mass="39910">HTFTIAVEWNPGNATGIAGALNDSIPILVRPSQVSILGTSGLPSRLSAQSPYVATFSLAYNGSQSAIVYLWATPASGGARVEAGAESTLAGNFTLNWGASQLVPGTAYVFAFEAVYNGVDAFYNYSGTYSVPATTSPSSFVTQVFFHLPLWIWLVIVAAAIAVVAGVLWFLRRTAAGKLVECGECGNLIPEDATVCPKCGAEFESELVRCSRCSSTIPAKSTICPECAAVLLGGAGEVGEAAERQGYQDFTEKPRAEAKRELGDNFNEGSFWDWWKRQPTYVPYNQWKLQQGQGTPRTGMTEPPAATSGEAQPPARPPTGGGGSPTTPPPTAPAPPVPAPAPEAAAAPATGGAPPAGFKACPGCGKEIPADYLICPFCSSVVQ</sequence>
<keyword evidence="2" id="KW-0812">Transmembrane</keyword>
<feature type="non-terminal residue" evidence="4">
    <location>
        <position position="1"/>
    </location>
</feature>
<dbReference type="EMBL" id="AUZZ01004190">
    <property type="protein sequence ID" value="EQD54532.1"/>
    <property type="molecule type" value="Genomic_DNA"/>
</dbReference>
<feature type="compositionally biased region" description="Low complexity" evidence="1">
    <location>
        <begin position="342"/>
        <end position="357"/>
    </location>
</feature>
<accession>T1ABV0</accession>
<feature type="region of interest" description="Disordered" evidence="1">
    <location>
        <begin position="290"/>
        <end position="359"/>
    </location>
</feature>
<keyword evidence="2" id="KW-1133">Transmembrane helix</keyword>
<comment type="caution">
    <text evidence="4">The sequence shown here is derived from an EMBL/GenBank/DDBJ whole genome shotgun (WGS) entry which is preliminary data.</text>
</comment>
<feature type="compositionally biased region" description="Pro residues" evidence="1">
    <location>
        <begin position="326"/>
        <end position="341"/>
    </location>
</feature>
<reference evidence="4" key="2">
    <citation type="journal article" date="2014" name="ISME J.">
        <title>Microbial stratification in low pH oxic and suboxic macroscopic growths along an acid mine drainage.</title>
        <authorList>
            <person name="Mendez-Garcia C."/>
            <person name="Mesa V."/>
            <person name="Sprenger R.R."/>
            <person name="Richter M."/>
            <person name="Diez M.S."/>
            <person name="Solano J."/>
            <person name="Bargiela R."/>
            <person name="Golyshina O.V."/>
            <person name="Manteca A."/>
            <person name="Ramos J.L."/>
            <person name="Gallego J.R."/>
            <person name="Llorente I."/>
            <person name="Martins Dos Santos V.A."/>
            <person name="Jensen O.N."/>
            <person name="Pelaez A.I."/>
            <person name="Sanchez J."/>
            <person name="Ferrer M."/>
        </authorList>
    </citation>
    <scope>NUCLEOTIDE SEQUENCE</scope>
</reference>
<dbReference type="AlphaFoldDB" id="T1ABV0"/>
<dbReference type="InterPro" id="IPR025874">
    <property type="entry name" value="DZR"/>
</dbReference>
<evidence type="ECO:0000256" key="1">
    <source>
        <dbReference type="SAM" id="MobiDB-lite"/>
    </source>
</evidence>